<dbReference type="PANTHER" id="PTHR11545:SF2">
    <property type="entry name" value="LARGE RIBOSOMAL SUBUNIT PROTEIN UL13M"/>
    <property type="match status" value="1"/>
</dbReference>
<dbReference type="AlphaFoldDB" id="A0A0F9VSL8"/>
<dbReference type="InterPro" id="IPR036899">
    <property type="entry name" value="Ribosomal_uL13_sf"/>
</dbReference>
<sequence>MASNMNSKLHTIDASGKVLGRLSTEIAVLLRGKHKPDFLYHKDMGDFVVVKNVDKIRFTGRKLEQKKYYRHSGYLGGLKETPLKKLFQQNPKEILRKAVWGMLPKNKLRAKIIKKLKFK</sequence>
<dbReference type="GO" id="GO:0006412">
    <property type="term" value="P:translation"/>
    <property type="evidence" value="ECO:0007669"/>
    <property type="project" value="InterPro"/>
</dbReference>
<dbReference type="EMBL" id="LAZR01000029">
    <property type="protein sequence ID" value="KKO02913.1"/>
    <property type="molecule type" value="Genomic_DNA"/>
</dbReference>
<keyword evidence="3" id="KW-0687">Ribonucleoprotein</keyword>
<dbReference type="SUPFAM" id="SSF52161">
    <property type="entry name" value="Ribosomal protein L13"/>
    <property type="match status" value="1"/>
</dbReference>
<keyword evidence="2" id="KW-0689">Ribosomal protein</keyword>
<dbReference type="GO" id="GO:1990904">
    <property type="term" value="C:ribonucleoprotein complex"/>
    <property type="evidence" value="ECO:0007669"/>
    <property type="project" value="UniProtKB-KW"/>
</dbReference>
<dbReference type="PANTHER" id="PTHR11545">
    <property type="entry name" value="RIBOSOMAL PROTEIN L13"/>
    <property type="match status" value="1"/>
</dbReference>
<comment type="caution">
    <text evidence="4">The sequence shown here is derived from an EMBL/GenBank/DDBJ whole genome shotgun (WGS) entry which is preliminary data.</text>
</comment>
<comment type="similarity">
    <text evidence="1">Belongs to the universal ribosomal protein uL13 family.</text>
</comment>
<evidence type="ECO:0000313" key="4">
    <source>
        <dbReference type="EMBL" id="KKO02913.1"/>
    </source>
</evidence>
<dbReference type="GO" id="GO:0005840">
    <property type="term" value="C:ribosome"/>
    <property type="evidence" value="ECO:0007669"/>
    <property type="project" value="UniProtKB-KW"/>
</dbReference>
<dbReference type="InterPro" id="IPR005822">
    <property type="entry name" value="Ribosomal_uL13"/>
</dbReference>
<protein>
    <recommendedName>
        <fullName evidence="5">50S ribosomal protein L13</fullName>
    </recommendedName>
</protein>
<dbReference type="PIRSF" id="PIRSF002181">
    <property type="entry name" value="Ribosomal_L13"/>
    <property type="match status" value="1"/>
</dbReference>
<dbReference type="GO" id="GO:0003735">
    <property type="term" value="F:structural constituent of ribosome"/>
    <property type="evidence" value="ECO:0007669"/>
    <property type="project" value="InterPro"/>
</dbReference>
<dbReference type="Gene3D" id="3.90.1180.10">
    <property type="entry name" value="Ribosomal protein L13"/>
    <property type="match status" value="1"/>
</dbReference>
<proteinExistence type="inferred from homology"/>
<dbReference type="HAMAP" id="MF_01366">
    <property type="entry name" value="Ribosomal_uL13"/>
    <property type="match status" value="1"/>
</dbReference>
<evidence type="ECO:0000256" key="3">
    <source>
        <dbReference type="ARBA" id="ARBA00023274"/>
    </source>
</evidence>
<dbReference type="GO" id="GO:0003729">
    <property type="term" value="F:mRNA binding"/>
    <property type="evidence" value="ECO:0007669"/>
    <property type="project" value="TreeGrafter"/>
</dbReference>
<organism evidence="4">
    <name type="scientific">marine sediment metagenome</name>
    <dbReference type="NCBI Taxonomy" id="412755"/>
    <lineage>
        <taxon>unclassified sequences</taxon>
        <taxon>metagenomes</taxon>
        <taxon>ecological metagenomes</taxon>
    </lineage>
</organism>
<evidence type="ECO:0008006" key="5">
    <source>
        <dbReference type="Google" id="ProtNLM"/>
    </source>
</evidence>
<accession>A0A0F9VSL8</accession>
<dbReference type="NCBIfam" id="TIGR01066">
    <property type="entry name" value="rplM_bact"/>
    <property type="match status" value="1"/>
</dbReference>
<gene>
    <name evidence="4" type="ORF">LCGC14_0103670</name>
</gene>
<dbReference type="GO" id="GO:0017148">
    <property type="term" value="P:negative regulation of translation"/>
    <property type="evidence" value="ECO:0007669"/>
    <property type="project" value="TreeGrafter"/>
</dbReference>
<evidence type="ECO:0000256" key="1">
    <source>
        <dbReference type="ARBA" id="ARBA00006227"/>
    </source>
</evidence>
<dbReference type="InterPro" id="IPR005823">
    <property type="entry name" value="Ribosomal_uL13_bac-type"/>
</dbReference>
<dbReference type="Pfam" id="PF00572">
    <property type="entry name" value="Ribosomal_L13"/>
    <property type="match status" value="1"/>
</dbReference>
<dbReference type="CDD" id="cd00392">
    <property type="entry name" value="Ribosomal_L13"/>
    <property type="match status" value="1"/>
</dbReference>
<evidence type="ECO:0000256" key="2">
    <source>
        <dbReference type="ARBA" id="ARBA00022980"/>
    </source>
</evidence>
<name>A0A0F9VSL8_9ZZZZ</name>
<reference evidence="4" key="1">
    <citation type="journal article" date="2015" name="Nature">
        <title>Complex archaea that bridge the gap between prokaryotes and eukaryotes.</title>
        <authorList>
            <person name="Spang A."/>
            <person name="Saw J.H."/>
            <person name="Jorgensen S.L."/>
            <person name="Zaremba-Niedzwiedzka K."/>
            <person name="Martijn J."/>
            <person name="Lind A.E."/>
            <person name="van Eijk R."/>
            <person name="Schleper C."/>
            <person name="Guy L."/>
            <person name="Ettema T.J."/>
        </authorList>
    </citation>
    <scope>NUCLEOTIDE SEQUENCE</scope>
</reference>